<proteinExistence type="predicted"/>
<evidence type="ECO:0000256" key="2">
    <source>
        <dbReference type="ARBA" id="ARBA00022806"/>
    </source>
</evidence>
<keyword evidence="2" id="KW-0067">ATP-binding</keyword>
<dbReference type="GO" id="GO:0003723">
    <property type="term" value="F:RNA binding"/>
    <property type="evidence" value="ECO:0007669"/>
    <property type="project" value="TreeGrafter"/>
</dbReference>
<accession>A0A1Y1MY84</accession>
<dbReference type="PANTHER" id="PTHR18934:SF221">
    <property type="entry name" value="ATP-DEPENDENT RNA HELICASE DHX34-RELATED"/>
    <property type="match status" value="1"/>
</dbReference>
<dbReference type="SUPFAM" id="SSF52540">
    <property type="entry name" value="P-loop containing nucleoside triphosphate hydrolases"/>
    <property type="match status" value="1"/>
</dbReference>
<dbReference type="GO" id="GO:0016787">
    <property type="term" value="F:hydrolase activity"/>
    <property type="evidence" value="ECO:0007669"/>
    <property type="project" value="UniProtKB-KW"/>
</dbReference>
<name>A0A1Y1MY84_PHOPY</name>
<dbReference type="EMBL" id="GEZM01019950">
    <property type="protein sequence ID" value="JAV89520.1"/>
    <property type="molecule type" value="Transcribed_RNA"/>
</dbReference>
<sequence length="230" mass="26766">MHRRDSYSKYKEDRRHPSRKRRRSPSPQASSSSKEKPPDLQAIININRHHFSSFLQNHLNVGNADDFWKFFEKYQTIQAHSTDSANFDKTNLLNVNFDRSPAQLYNKLPVNVPEACFAKFLNSVLVYQDFQQKSKFSKLRKLRRAQSDLPIAQYKRVLIEMLERNRVVLVAGDTGCGKSTQVPQYVLEAGYKKIVCTQPRRIACISLAKRVAYETLTDYKTVIGYQIRFV</sequence>
<keyword evidence="2" id="KW-0547">Nucleotide-binding</keyword>
<organism evidence="4">
    <name type="scientific">Photinus pyralis</name>
    <name type="common">Common eastern firefly</name>
    <name type="synonym">Lampyris pyralis</name>
    <dbReference type="NCBI Taxonomy" id="7054"/>
    <lineage>
        <taxon>Eukaryota</taxon>
        <taxon>Metazoa</taxon>
        <taxon>Ecdysozoa</taxon>
        <taxon>Arthropoda</taxon>
        <taxon>Hexapoda</taxon>
        <taxon>Insecta</taxon>
        <taxon>Pterygota</taxon>
        <taxon>Neoptera</taxon>
        <taxon>Endopterygota</taxon>
        <taxon>Coleoptera</taxon>
        <taxon>Polyphaga</taxon>
        <taxon>Elateriformia</taxon>
        <taxon>Elateroidea</taxon>
        <taxon>Lampyridae</taxon>
        <taxon>Lampyrinae</taxon>
        <taxon>Photinus</taxon>
    </lineage>
</organism>
<protein>
    <recommendedName>
        <fullName evidence="5">Helicase ATP-binding domain-containing protein</fullName>
    </recommendedName>
</protein>
<feature type="compositionally biased region" description="Basic and acidic residues" evidence="3">
    <location>
        <begin position="1"/>
        <end position="15"/>
    </location>
</feature>
<evidence type="ECO:0008006" key="5">
    <source>
        <dbReference type="Google" id="ProtNLM"/>
    </source>
</evidence>
<dbReference type="PANTHER" id="PTHR18934">
    <property type="entry name" value="ATP-DEPENDENT RNA HELICASE"/>
    <property type="match status" value="1"/>
</dbReference>
<dbReference type="GO" id="GO:0004386">
    <property type="term" value="F:helicase activity"/>
    <property type="evidence" value="ECO:0007669"/>
    <property type="project" value="UniProtKB-KW"/>
</dbReference>
<evidence type="ECO:0000256" key="3">
    <source>
        <dbReference type="SAM" id="MobiDB-lite"/>
    </source>
</evidence>
<evidence type="ECO:0000313" key="4">
    <source>
        <dbReference type="EMBL" id="JAV89520.1"/>
    </source>
</evidence>
<keyword evidence="1" id="KW-0378">Hydrolase</keyword>
<feature type="region of interest" description="Disordered" evidence="3">
    <location>
        <begin position="1"/>
        <end position="38"/>
    </location>
</feature>
<dbReference type="AlphaFoldDB" id="A0A1Y1MY84"/>
<dbReference type="InterPro" id="IPR027417">
    <property type="entry name" value="P-loop_NTPase"/>
</dbReference>
<evidence type="ECO:0000256" key="1">
    <source>
        <dbReference type="ARBA" id="ARBA00022801"/>
    </source>
</evidence>
<dbReference type="EMBL" id="GEZM01019952">
    <property type="protein sequence ID" value="JAV89517.1"/>
    <property type="molecule type" value="Transcribed_RNA"/>
</dbReference>
<reference evidence="4" key="1">
    <citation type="journal article" date="2016" name="Sci. Rep.">
        <title>Molecular characterization of firefly nuptial gifts: a multi-omics approach sheds light on postcopulatory sexual selection.</title>
        <authorList>
            <person name="Al-Wathiqui N."/>
            <person name="Fallon T.R."/>
            <person name="South A."/>
            <person name="Weng J.K."/>
            <person name="Lewis S.M."/>
        </authorList>
    </citation>
    <scope>NUCLEOTIDE SEQUENCE</scope>
</reference>
<dbReference type="Gene3D" id="3.40.50.300">
    <property type="entry name" value="P-loop containing nucleotide triphosphate hydrolases"/>
    <property type="match status" value="1"/>
</dbReference>
<keyword evidence="2" id="KW-0347">Helicase</keyword>